<dbReference type="Gene3D" id="3.20.20.70">
    <property type="entry name" value="Aldolase class I"/>
    <property type="match status" value="1"/>
</dbReference>
<dbReference type="PANTHER" id="PTHR11452:SF75">
    <property type="entry name" value="ALPHA-GALACTOSIDASE MEL1"/>
    <property type="match status" value="1"/>
</dbReference>
<dbReference type="InterPro" id="IPR017853">
    <property type="entry name" value="GH"/>
</dbReference>
<dbReference type="SUPFAM" id="SSF51445">
    <property type="entry name" value="(Trans)glycosidases"/>
    <property type="match status" value="1"/>
</dbReference>
<evidence type="ECO:0000313" key="9">
    <source>
        <dbReference type="EMBL" id="KAF2155860.1"/>
    </source>
</evidence>
<dbReference type="InterPro" id="IPR013785">
    <property type="entry name" value="Aldolase_TIM"/>
</dbReference>
<dbReference type="Gene3D" id="2.60.120.260">
    <property type="entry name" value="Galactose-binding domain-like"/>
    <property type="match status" value="1"/>
</dbReference>
<reference evidence="9" key="1">
    <citation type="journal article" date="2020" name="Stud. Mycol.">
        <title>101 Dothideomycetes genomes: a test case for predicting lifestyles and emergence of pathogens.</title>
        <authorList>
            <person name="Haridas S."/>
            <person name="Albert R."/>
            <person name="Binder M."/>
            <person name="Bloem J."/>
            <person name="Labutti K."/>
            <person name="Salamov A."/>
            <person name="Andreopoulos B."/>
            <person name="Baker S."/>
            <person name="Barry K."/>
            <person name="Bills G."/>
            <person name="Bluhm B."/>
            <person name="Cannon C."/>
            <person name="Castanera R."/>
            <person name="Culley D."/>
            <person name="Daum C."/>
            <person name="Ezra D."/>
            <person name="Gonzalez J."/>
            <person name="Henrissat B."/>
            <person name="Kuo A."/>
            <person name="Liang C."/>
            <person name="Lipzen A."/>
            <person name="Lutzoni F."/>
            <person name="Magnuson J."/>
            <person name="Mondo S."/>
            <person name="Nolan M."/>
            <person name="Ohm R."/>
            <person name="Pangilinan J."/>
            <person name="Park H.-J."/>
            <person name="Ramirez L."/>
            <person name="Alfaro M."/>
            <person name="Sun H."/>
            <person name="Tritt A."/>
            <person name="Yoshinaga Y."/>
            <person name="Zwiers L.-H."/>
            <person name="Turgeon B."/>
            <person name="Goodwin S."/>
            <person name="Spatafora J."/>
            <person name="Crous P."/>
            <person name="Grigoriev I."/>
        </authorList>
    </citation>
    <scope>NUCLEOTIDE SEQUENCE</scope>
    <source>
        <strain evidence="9">CBS 260.36</strain>
    </source>
</reference>
<name>A0A9P4J9Z6_9PEZI</name>
<dbReference type="InterPro" id="IPR002241">
    <property type="entry name" value="Glyco_hydro_27"/>
</dbReference>
<dbReference type="PRINTS" id="PR00740">
    <property type="entry name" value="GLHYDRLASE27"/>
</dbReference>
<comment type="caution">
    <text evidence="9">The sequence shown here is derived from an EMBL/GenBank/DDBJ whole genome shotgun (WGS) entry which is preliminary data.</text>
</comment>
<dbReference type="GO" id="GO:0004557">
    <property type="term" value="F:alpha-galactosidase activity"/>
    <property type="evidence" value="ECO:0007669"/>
    <property type="project" value="UniProtKB-EC"/>
</dbReference>
<sequence length="522" mass="56335">MGYNSYNDVACSPNSTWMETTIQAVADKGFSKLGYKFFQIDCGWQGYERQENGSLTYDATNFPDGIKPLSEMAIKLGLRWAMYTDQGVNSCDTNTVKLRPGSLGYEIEDALQFAGWNAELIKVDNCYITAGQNAPKDPRTDFPSRYGNMSRALQEVGIKGMLVCEWGTPYINASYGLQGPSAWTPPLSTSFRVSDDIAQGFANVLRITNEAIHVNLRSLSGPGHFADMDLLEVGNPGLTLAEQQTHFAIWAAFKSALMISTNVPDMSQDTYNILSNKNLIAINQDSLGQPVKLVQRFTADHDLYSGHLSNGDLIVLAFDQSNATRSLTIDFSSLGIRTADVHDQWTNIIQKGVSSYCQSIPAHGNVILRLSNIKPTSSPNPKYTYHAANTATLSGGANVQDCPGCSTGRKVGNLGSGAAATLSGIHATSETTDVLFDYINCEIGYLSDQGKNVRGASISVNGGAAQVVEFPLSGYEWTRDVLQAYKVRLSGFKVGDGNTIAISAAPSISAYAPDLDRVGVLA</sequence>
<dbReference type="AlphaFoldDB" id="A0A9P4J9Z6"/>
<organism evidence="9 10">
    <name type="scientific">Myriangium duriaei CBS 260.36</name>
    <dbReference type="NCBI Taxonomy" id="1168546"/>
    <lineage>
        <taxon>Eukaryota</taxon>
        <taxon>Fungi</taxon>
        <taxon>Dikarya</taxon>
        <taxon>Ascomycota</taxon>
        <taxon>Pezizomycotina</taxon>
        <taxon>Dothideomycetes</taxon>
        <taxon>Dothideomycetidae</taxon>
        <taxon>Myriangiales</taxon>
        <taxon>Myriangiaceae</taxon>
        <taxon>Myriangium</taxon>
    </lineage>
</organism>
<dbReference type="CDD" id="cd04081">
    <property type="entry name" value="CBM35_galactosidase-like"/>
    <property type="match status" value="1"/>
</dbReference>
<dbReference type="SUPFAM" id="SSF51011">
    <property type="entry name" value="Glycosyl hydrolase domain"/>
    <property type="match status" value="1"/>
</dbReference>
<feature type="domain" description="Alpha galactosidase C-terminal" evidence="8">
    <location>
        <begin position="299"/>
        <end position="370"/>
    </location>
</feature>
<keyword evidence="5 7" id="KW-0378">Hydrolase</keyword>
<evidence type="ECO:0000256" key="7">
    <source>
        <dbReference type="RuleBase" id="RU361168"/>
    </source>
</evidence>
<evidence type="ECO:0000256" key="1">
    <source>
        <dbReference type="ARBA" id="ARBA00001255"/>
    </source>
</evidence>
<dbReference type="InterPro" id="IPR013780">
    <property type="entry name" value="Glyco_hydro_b"/>
</dbReference>
<dbReference type="Proteomes" id="UP000799439">
    <property type="component" value="Unassembled WGS sequence"/>
</dbReference>
<evidence type="ECO:0000256" key="6">
    <source>
        <dbReference type="ARBA" id="ARBA00023295"/>
    </source>
</evidence>
<evidence type="ECO:0000256" key="2">
    <source>
        <dbReference type="ARBA" id="ARBA00009743"/>
    </source>
</evidence>
<dbReference type="Gene3D" id="2.60.40.1180">
    <property type="entry name" value="Golgi alpha-mannosidase II"/>
    <property type="match status" value="1"/>
</dbReference>
<dbReference type="GO" id="GO:0005975">
    <property type="term" value="P:carbohydrate metabolic process"/>
    <property type="evidence" value="ECO:0007669"/>
    <property type="project" value="InterPro"/>
</dbReference>
<keyword evidence="6 7" id="KW-0326">Glycosidase</keyword>
<comment type="catalytic activity">
    <reaction evidence="1 7">
        <text>Hydrolysis of terminal, non-reducing alpha-D-galactose residues in alpha-D-galactosides, including galactose oligosaccharides, galactomannans and galactolipids.</text>
        <dbReference type="EC" id="3.2.1.22"/>
    </reaction>
</comment>
<comment type="similarity">
    <text evidence="2 7">Belongs to the glycosyl hydrolase 27 family.</text>
</comment>
<dbReference type="Pfam" id="PF16499">
    <property type="entry name" value="Melibiase_2"/>
    <property type="match status" value="1"/>
</dbReference>
<protein>
    <recommendedName>
        <fullName evidence="3 7">Alpha-galactosidase</fullName>
        <ecNumber evidence="3 7">3.2.1.22</ecNumber>
    </recommendedName>
    <alternativeName>
        <fullName evidence="7">Melibiase</fullName>
    </alternativeName>
</protein>
<accession>A0A9P4J9Z6</accession>
<keyword evidence="10" id="KW-1185">Reference proteome</keyword>
<evidence type="ECO:0000256" key="5">
    <source>
        <dbReference type="ARBA" id="ARBA00022801"/>
    </source>
</evidence>
<evidence type="ECO:0000256" key="3">
    <source>
        <dbReference type="ARBA" id="ARBA00012755"/>
    </source>
</evidence>
<evidence type="ECO:0000256" key="4">
    <source>
        <dbReference type="ARBA" id="ARBA00022729"/>
    </source>
</evidence>
<evidence type="ECO:0000259" key="8">
    <source>
        <dbReference type="Pfam" id="PF17801"/>
    </source>
</evidence>
<keyword evidence="4" id="KW-0732">Signal</keyword>
<dbReference type="CDD" id="cd14792">
    <property type="entry name" value="GH27"/>
    <property type="match status" value="1"/>
</dbReference>
<keyword evidence="7" id="KW-1015">Disulfide bond</keyword>
<evidence type="ECO:0000313" key="10">
    <source>
        <dbReference type="Proteomes" id="UP000799439"/>
    </source>
</evidence>
<gene>
    <name evidence="9" type="ORF">K461DRAFT_221003</name>
</gene>
<dbReference type="InterPro" id="IPR041233">
    <property type="entry name" value="Melibiase_C"/>
</dbReference>
<dbReference type="PANTHER" id="PTHR11452">
    <property type="entry name" value="ALPHA-GALACTOSIDASE/ALPHA-N-ACETYLGALACTOSAMINIDASE"/>
    <property type="match status" value="1"/>
</dbReference>
<dbReference type="Pfam" id="PF17801">
    <property type="entry name" value="Melibiase_C"/>
    <property type="match status" value="1"/>
</dbReference>
<dbReference type="OrthoDB" id="5795902at2759"/>
<dbReference type="EMBL" id="ML996082">
    <property type="protein sequence ID" value="KAF2155860.1"/>
    <property type="molecule type" value="Genomic_DNA"/>
</dbReference>
<proteinExistence type="inferred from homology"/>
<dbReference type="EC" id="3.2.1.22" evidence="3 7"/>